<evidence type="ECO:0000313" key="4">
    <source>
        <dbReference type="WBParaSite" id="BPAG_0000764901-mRNA-1"/>
    </source>
</evidence>
<evidence type="ECO:0000313" key="2">
    <source>
        <dbReference type="EMBL" id="VDN88799.1"/>
    </source>
</evidence>
<protein>
    <submittedName>
        <fullName evidence="2 4">Uncharacterized protein</fullName>
    </submittedName>
</protein>
<feature type="compositionally biased region" description="Low complexity" evidence="1">
    <location>
        <begin position="22"/>
        <end position="35"/>
    </location>
</feature>
<evidence type="ECO:0000313" key="3">
    <source>
        <dbReference type="Proteomes" id="UP000278627"/>
    </source>
</evidence>
<keyword evidence="3" id="KW-1185">Reference proteome</keyword>
<reference evidence="4" key="1">
    <citation type="submission" date="2017-02" db="UniProtKB">
        <authorList>
            <consortium name="WormBaseParasite"/>
        </authorList>
    </citation>
    <scope>IDENTIFICATION</scope>
</reference>
<dbReference type="WBParaSite" id="BPAG_0000764901-mRNA-1">
    <property type="protein sequence ID" value="BPAG_0000764901-mRNA-1"/>
    <property type="gene ID" value="BPAG_0000764901"/>
</dbReference>
<proteinExistence type="predicted"/>
<dbReference type="EMBL" id="UZAD01008921">
    <property type="protein sequence ID" value="VDN88799.1"/>
    <property type="molecule type" value="Genomic_DNA"/>
</dbReference>
<dbReference type="AlphaFoldDB" id="A0A0N4THG0"/>
<sequence>MIVSKRKKKKILQFAPVICEQGPSAPSSPTSPGGSRIRRPRPLNADAMERISVVKLLIH</sequence>
<dbReference type="STRING" id="6280.A0A0N4THG0"/>
<gene>
    <name evidence="2" type="ORF">BPAG_LOCUS7613</name>
</gene>
<evidence type="ECO:0000256" key="1">
    <source>
        <dbReference type="SAM" id="MobiDB-lite"/>
    </source>
</evidence>
<organism evidence="4">
    <name type="scientific">Brugia pahangi</name>
    <name type="common">Filarial nematode worm</name>
    <dbReference type="NCBI Taxonomy" id="6280"/>
    <lineage>
        <taxon>Eukaryota</taxon>
        <taxon>Metazoa</taxon>
        <taxon>Ecdysozoa</taxon>
        <taxon>Nematoda</taxon>
        <taxon>Chromadorea</taxon>
        <taxon>Rhabditida</taxon>
        <taxon>Spirurina</taxon>
        <taxon>Spiruromorpha</taxon>
        <taxon>Filarioidea</taxon>
        <taxon>Onchocercidae</taxon>
        <taxon>Brugia</taxon>
    </lineage>
</organism>
<accession>A0A0N4THG0</accession>
<feature type="region of interest" description="Disordered" evidence="1">
    <location>
        <begin position="20"/>
        <end position="44"/>
    </location>
</feature>
<reference evidence="2 3" key="2">
    <citation type="submission" date="2018-11" db="EMBL/GenBank/DDBJ databases">
        <authorList>
            <consortium name="Pathogen Informatics"/>
        </authorList>
    </citation>
    <scope>NUCLEOTIDE SEQUENCE [LARGE SCALE GENOMIC DNA]</scope>
</reference>
<dbReference type="Proteomes" id="UP000278627">
    <property type="component" value="Unassembled WGS sequence"/>
</dbReference>
<name>A0A0N4THG0_BRUPA</name>